<dbReference type="Proteomes" id="UP000663877">
    <property type="component" value="Unassembled WGS sequence"/>
</dbReference>
<dbReference type="AlphaFoldDB" id="A0A815NHH2"/>
<name>A0A815NHH2_9BILA</name>
<protein>
    <submittedName>
        <fullName evidence="1">Uncharacterized protein</fullName>
    </submittedName>
</protein>
<dbReference type="Proteomes" id="UP000663832">
    <property type="component" value="Unassembled WGS sequence"/>
</dbReference>
<sequence length="81" mass="9047">MTSEPTTIAVKEQIRQENGKLSSLKSLYFNRSHVNGPRIGNIQRWATPELIPLATRELSYNSIATIVGIIGRRPPQSYAIP</sequence>
<accession>A0A815NHH2</accession>
<keyword evidence="3" id="KW-1185">Reference proteome</keyword>
<reference evidence="1" key="1">
    <citation type="submission" date="2021-02" db="EMBL/GenBank/DDBJ databases">
        <authorList>
            <person name="Nowell W R."/>
        </authorList>
    </citation>
    <scope>NUCLEOTIDE SEQUENCE</scope>
</reference>
<evidence type="ECO:0000313" key="3">
    <source>
        <dbReference type="Proteomes" id="UP000663832"/>
    </source>
</evidence>
<gene>
    <name evidence="1" type="ORF">BJG266_LOCUS39650</name>
    <name evidence="2" type="ORF">QVE165_LOCUS56538</name>
</gene>
<comment type="caution">
    <text evidence="1">The sequence shown here is derived from an EMBL/GenBank/DDBJ whole genome shotgun (WGS) entry which is preliminary data.</text>
</comment>
<evidence type="ECO:0000313" key="4">
    <source>
        <dbReference type="Proteomes" id="UP000663877"/>
    </source>
</evidence>
<evidence type="ECO:0000313" key="2">
    <source>
        <dbReference type="EMBL" id="CAF1626164.1"/>
    </source>
</evidence>
<dbReference type="EMBL" id="CAJNOI010001750">
    <property type="protein sequence ID" value="CAF1436584.1"/>
    <property type="molecule type" value="Genomic_DNA"/>
</dbReference>
<dbReference type="EMBL" id="CAJNOM010002079">
    <property type="protein sequence ID" value="CAF1626164.1"/>
    <property type="molecule type" value="Genomic_DNA"/>
</dbReference>
<evidence type="ECO:0000313" key="1">
    <source>
        <dbReference type="EMBL" id="CAF1436584.1"/>
    </source>
</evidence>
<organism evidence="1 4">
    <name type="scientific">Adineta steineri</name>
    <dbReference type="NCBI Taxonomy" id="433720"/>
    <lineage>
        <taxon>Eukaryota</taxon>
        <taxon>Metazoa</taxon>
        <taxon>Spiralia</taxon>
        <taxon>Gnathifera</taxon>
        <taxon>Rotifera</taxon>
        <taxon>Eurotatoria</taxon>
        <taxon>Bdelloidea</taxon>
        <taxon>Adinetida</taxon>
        <taxon>Adinetidae</taxon>
        <taxon>Adineta</taxon>
    </lineage>
</organism>
<proteinExistence type="predicted"/>